<proteinExistence type="inferred from homology"/>
<evidence type="ECO:0000256" key="5">
    <source>
        <dbReference type="ARBA" id="ARBA00023242"/>
    </source>
</evidence>
<feature type="compositionally biased region" description="Basic and acidic residues" evidence="8">
    <location>
        <begin position="982"/>
        <end position="1000"/>
    </location>
</feature>
<organism evidence="10 11">
    <name type="scientific">Babesia duncani</name>
    <dbReference type="NCBI Taxonomy" id="323732"/>
    <lineage>
        <taxon>Eukaryota</taxon>
        <taxon>Sar</taxon>
        <taxon>Alveolata</taxon>
        <taxon>Apicomplexa</taxon>
        <taxon>Aconoidasida</taxon>
        <taxon>Piroplasmida</taxon>
        <taxon>Babesiidae</taxon>
        <taxon>Babesia</taxon>
    </lineage>
</organism>
<dbReference type="PROSITE" id="PS50102">
    <property type="entry name" value="RRM"/>
    <property type="match status" value="1"/>
</dbReference>
<dbReference type="InterPro" id="IPR011990">
    <property type="entry name" value="TPR-like_helical_dom_sf"/>
</dbReference>
<dbReference type="GO" id="GO:0005685">
    <property type="term" value="C:U1 snRNP"/>
    <property type="evidence" value="ECO:0007669"/>
    <property type="project" value="TreeGrafter"/>
</dbReference>
<evidence type="ECO:0000256" key="4">
    <source>
        <dbReference type="ARBA" id="ARBA00023187"/>
    </source>
</evidence>
<evidence type="ECO:0000256" key="3">
    <source>
        <dbReference type="ARBA" id="ARBA00022737"/>
    </source>
</evidence>
<dbReference type="PANTHER" id="PTHR17204">
    <property type="entry name" value="PRE-MRNA PROCESSING PROTEIN PRP39-RELATED"/>
    <property type="match status" value="1"/>
</dbReference>
<dbReference type="GO" id="GO:0000395">
    <property type="term" value="P:mRNA 5'-splice site recognition"/>
    <property type="evidence" value="ECO:0007669"/>
    <property type="project" value="TreeGrafter"/>
</dbReference>
<dbReference type="SUPFAM" id="SSF54928">
    <property type="entry name" value="RNA-binding domain, RBD"/>
    <property type="match status" value="2"/>
</dbReference>
<evidence type="ECO:0000256" key="1">
    <source>
        <dbReference type="ARBA" id="ARBA00004123"/>
    </source>
</evidence>
<evidence type="ECO:0000256" key="8">
    <source>
        <dbReference type="SAM" id="MobiDB-lite"/>
    </source>
</evidence>
<keyword evidence="2" id="KW-0507">mRNA processing</keyword>
<dbReference type="Pfam" id="PF05843">
    <property type="entry name" value="Suf"/>
    <property type="match status" value="1"/>
</dbReference>
<keyword evidence="5" id="KW-0539">Nucleus</keyword>
<evidence type="ECO:0000256" key="6">
    <source>
        <dbReference type="ARBA" id="ARBA00038019"/>
    </source>
</evidence>
<dbReference type="GO" id="GO:0071004">
    <property type="term" value="C:U2-type prespliceosome"/>
    <property type="evidence" value="ECO:0007669"/>
    <property type="project" value="TreeGrafter"/>
</dbReference>
<dbReference type="InterPro" id="IPR035979">
    <property type="entry name" value="RBD_domain_sf"/>
</dbReference>
<sequence length="1024" mass="116252">MCTSNPTKDSGLNIAEIESIKEQLKSNPWDLELYKRGIYLTSIFKDIESLSYFRAACIEYCVADEAFWLAYIEDFKKDASESQISALYEKAIKNEPCVEIWLSYLRHVSSQCPDVYTRQDVVDLFERSLVMLGLHALDGPLLWSEYRQFESLNVDSIVTGLQLPKIRSLFYRQLQLPLSGLADLLDEYLSWEGELPPEHQNDPCKGKSLHKLGFDAWEKRKPFEFRTQSEYDEVVNPGNMSTVWNDYIEFEKTNGDAGQISIVYHRALDDLGYERDDLWVNYATFVRSFNLQGALDICERATRHMPKSTNIWILYLMLLSEATISIDELLQIYNKAMLALTETGPLVTLHITVATVLNRMYPNAIEDFRKIMAQGELLAVSRQDATSESRNLFRLLSFWGKQELRHATCGGECTEYLKILGRMLKHYRHDAIAFMYAIGGLKELERIGILYQILVQAHEHLCGAFSHTCKCKEFQSGHELIIWLYEAGLKTSSANALAEEYIDYVQHFNIEDIKKAHMTVASLDNTSVEPARNIGTLSLNNIILRRSRRRKSESYSETSSDSGSIASRSRYMYMYSGQCKSQSLHASPRLTVKDFEMATRATWDGGESADPSLAPAIPPALPMPPPFSPICMQPQPNTISQPLMLEVSRQNSSESLLELPTEPEALDHLHGKGGDVDIKRRHHLLAKEHEAVISWLEGHAESSTLYLSCLKDDQNPKELLGGFPGFLEARMQPNLRSCYVEFGSQQEAQTALEAIKSEKHSFNIDFSKPSRPLFEERVVFCRKIVCEVPMDPPILVQVITGYFSSIGYTPAQVRLVQQLSQTNGIADYCYVEFKSVNAKKVIQALLQLYGWPIGVKIGKVTFQVAPSIPIIKKRTSPRIGTLHAPNKDDSLMDRTLYITNIDPETTHVQLRQCLESEIGPLDNLYLCKRRNYAYACLVHESDATNGLDGPEIKLGNSILSIVKSTRPFPCKPPTVHAGGTHLEGHSGDSDRPKRSREQEKRRRNKDYQAVLVARQLKPRKRLDL</sequence>
<accession>A0AAD9PK11</accession>
<evidence type="ECO:0000259" key="9">
    <source>
        <dbReference type="PROSITE" id="PS50102"/>
    </source>
</evidence>
<dbReference type="EMBL" id="JALLKP010000002">
    <property type="protein sequence ID" value="KAK2196274.1"/>
    <property type="molecule type" value="Genomic_DNA"/>
</dbReference>
<name>A0AAD9PK11_9APIC</name>
<keyword evidence="4" id="KW-0508">mRNA splicing</keyword>
<dbReference type="GO" id="GO:0030627">
    <property type="term" value="F:pre-mRNA 5'-splice site binding"/>
    <property type="evidence" value="ECO:0007669"/>
    <property type="project" value="TreeGrafter"/>
</dbReference>
<evidence type="ECO:0000256" key="7">
    <source>
        <dbReference type="PROSITE-ProRule" id="PRU00176"/>
    </source>
</evidence>
<keyword evidence="7" id="KW-0694">RNA-binding</keyword>
<dbReference type="KEGG" id="bdw:94335814"/>
<dbReference type="GO" id="GO:0000243">
    <property type="term" value="C:commitment complex"/>
    <property type="evidence" value="ECO:0007669"/>
    <property type="project" value="TreeGrafter"/>
</dbReference>
<dbReference type="InterPro" id="IPR008847">
    <property type="entry name" value="Suf"/>
</dbReference>
<dbReference type="AlphaFoldDB" id="A0AAD9PK11"/>
<dbReference type="Proteomes" id="UP001214638">
    <property type="component" value="Unassembled WGS sequence"/>
</dbReference>
<dbReference type="InterPro" id="IPR000504">
    <property type="entry name" value="RRM_dom"/>
</dbReference>
<dbReference type="GeneID" id="94335814"/>
<feature type="region of interest" description="Disordered" evidence="8">
    <location>
        <begin position="969"/>
        <end position="1012"/>
    </location>
</feature>
<dbReference type="PANTHER" id="PTHR17204:SF5">
    <property type="entry name" value="PRE-MRNA-PROCESSING FACTOR 39"/>
    <property type="match status" value="1"/>
</dbReference>
<protein>
    <submittedName>
        <fullName evidence="10">Bifunctional Tetratricopeptide-like helical domain superfamily/HAT (Half-A-TPR) repeat/RNA-binding domain superfamily/RNA recognition motif domain</fullName>
    </submittedName>
</protein>
<evidence type="ECO:0000256" key="2">
    <source>
        <dbReference type="ARBA" id="ARBA00022664"/>
    </source>
</evidence>
<evidence type="ECO:0000313" key="11">
    <source>
        <dbReference type="Proteomes" id="UP001214638"/>
    </source>
</evidence>
<dbReference type="SUPFAM" id="SSF48452">
    <property type="entry name" value="TPR-like"/>
    <property type="match status" value="1"/>
</dbReference>
<dbReference type="RefSeq" id="XP_067803116.1">
    <property type="nucleotide sequence ID" value="XM_067946552.1"/>
</dbReference>
<keyword evidence="3" id="KW-0677">Repeat</keyword>
<gene>
    <name evidence="10" type="ORF">BdWA1_001516</name>
</gene>
<dbReference type="InterPro" id="IPR003107">
    <property type="entry name" value="HAT"/>
</dbReference>
<comment type="similarity">
    <text evidence="6">Belongs to the PRP39 family.</text>
</comment>
<comment type="subcellular location">
    <subcellularLocation>
        <location evidence="1">Nucleus</location>
    </subcellularLocation>
</comment>
<dbReference type="SMART" id="SM00386">
    <property type="entry name" value="HAT"/>
    <property type="match status" value="5"/>
</dbReference>
<comment type="caution">
    <text evidence="10">The sequence shown here is derived from an EMBL/GenBank/DDBJ whole genome shotgun (WGS) entry which is preliminary data.</text>
</comment>
<keyword evidence="11" id="KW-1185">Reference proteome</keyword>
<evidence type="ECO:0000313" key="10">
    <source>
        <dbReference type="EMBL" id="KAK2196274.1"/>
    </source>
</evidence>
<dbReference type="Gene3D" id="1.25.40.10">
    <property type="entry name" value="Tetratricopeptide repeat domain"/>
    <property type="match status" value="2"/>
</dbReference>
<feature type="domain" description="RRM" evidence="9">
    <location>
        <begin position="894"/>
        <end position="966"/>
    </location>
</feature>
<reference evidence="10" key="1">
    <citation type="journal article" date="2023" name="Nat. Microbiol.">
        <title>Babesia duncani multi-omics identifies virulence factors and drug targets.</title>
        <authorList>
            <person name="Singh P."/>
            <person name="Lonardi S."/>
            <person name="Liang Q."/>
            <person name="Vydyam P."/>
            <person name="Khabirova E."/>
            <person name="Fang T."/>
            <person name="Gihaz S."/>
            <person name="Thekkiniath J."/>
            <person name="Munshi M."/>
            <person name="Abel S."/>
            <person name="Ciampossin L."/>
            <person name="Batugedara G."/>
            <person name="Gupta M."/>
            <person name="Lu X.M."/>
            <person name="Lenz T."/>
            <person name="Chakravarty S."/>
            <person name="Cornillot E."/>
            <person name="Hu Y."/>
            <person name="Ma W."/>
            <person name="Gonzalez L.M."/>
            <person name="Sanchez S."/>
            <person name="Estrada K."/>
            <person name="Sanchez-Flores A."/>
            <person name="Montero E."/>
            <person name="Harb O.S."/>
            <person name="Le Roch K.G."/>
            <person name="Mamoun C.B."/>
        </authorList>
    </citation>
    <scope>NUCLEOTIDE SEQUENCE</scope>
    <source>
        <strain evidence="10">WA1</strain>
    </source>
</reference>
<dbReference type="SMART" id="SM00360">
    <property type="entry name" value="RRM"/>
    <property type="match status" value="2"/>
</dbReference>